<dbReference type="InterPro" id="IPR040015">
    <property type="entry name" value="UBL3-like"/>
</dbReference>
<gene>
    <name evidence="3" type="ORF">Nepgr_018561</name>
</gene>
<evidence type="ECO:0000259" key="2">
    <source>
        <dbReference type="PROSITE" id="PS50053"/>
    </source>
</evidence>
<dbReference type="Pfam" id="PF13881">
    <property type="entry name" value="Rad60-SLD_2"/>
    <property type="match status" value="1"/>
</dbReference>
<dbReference type="Gene3D" id="3.10.20.90">
    <property type="entry name" value="Phosphatidylinositol 3-kinase Catalytic Subunit, Chain A, domain 1"/>
    <property type="match status" value="1"/>
</dbReference>
<protein>
    <recommendedName>
        <fullName evidence="1">60S ribosomal protein L7a</fullName>
    </recommendedName>
</protein>
<dbReference type="InterPro" id="IPR029071">
    <property type="entry name" value="Ubiquitin-like_domsf"/>
</dbReference>
<dbReference type="PANTHER" id="PTHR13169:SF3">
    <property type="entry name" value="MEMBRANE-ANCHORED UBIQUITIN-FOLD PROTEIN 3"/>
    <property type="match status" value="1"/>
</dbReference>
<dbReference type="GO" id="GO:0003723">
    <property type="term" value="F:RNA binding"/>
    <property type="evidence" value="ECO:0007669"/>
    <property type="project" value="UniProtKB-UniRule"/>
</dbReference>
<reference evidence="3" key="1">
    <citation type="submission" date="2023-05" db="EMBL/GenBank/DDBJ databases">
        <title>Nepenthes gracilis genome sequencing.</title>
        <authorList>
            <person name="Fukushima K."/>
        </authorList>
    </citation>
    <scope>NUCLEOTIDE SEQUENCE</scope>
    <source>
        <strain evidence="3">SING2019-196</strain>
    </source>
</reference>
<dbReference type="EMBL" id="BSYO01000017">
    <property type="protein sequence ID" value="GMH16720.1"/>
    <property type="molecule type" value="Genomic_DNA"/>
</dbReference>
<comment type="caution">
    <text evidence="3">The sequence shown here is derived from an EMBL/GenBank/DDBJ whole genome shotgun (WGS) entry which is preliminary data.</text>
</comment>
<comment type="similarity">
    <text evidence="1">Belongs to the eukaryotic ribosomal protein eL8 family.</text>
</comment>
<dbReference type="PRINTS" id="PR00882">
    <property type="entry name" value="RIBOSOMALL7A"/>
</dbReference>
<accession>A0AAD3STJ0</accession>
<dbReference type="InterPro" id="IPR000626">
    <property type="entry name" value="Ubiquitin-like_dom"/>
</dbReference>
<dbReference type="SUPFAM" id="SSF54236">
    <property type="entry name" value="Ubiquitin-like"/>
    <property type="match status" value="1"/>
</dbReference>
<keyword evidence="4" id="KW-1185">Reference proteome</keyword>
<dbReference type="InterPro" id="IPR039540">
    <property type="entry name" value="UBL3-like_ubiquitin_dom"/>
</dbReference>
<comment type="function">
    <text evidence="1">Component of the ribosome.</text>
</comment>
<organism evidence="3 4">
    <name type="scientific">Nepenthes gracilis</name>
    <name type="common">Slender pitcher plant</name>
    <dbReference type="NCBI Taxonomy" id="150966"/>
    <lineage>
        <taxon>Eukaryota</taxon>
        <taxon>Viridiplantae</taxon>
        <taxon>Streptophyta</taxon>
        <taxon>Embryophyta</taxon>
        <taxon>Tracheophyta</taxon>
        <taxon>Spermatophyta</taxon>
        <taxon>Magnoliopsida</taxon>
        <taxon>eudicotyledons</taxon>
        <taxon>Gunneridae</taxon>
        <taxon>Pentapetalae</taxon>
        <taxon>Caryophyllales</taxon>
        <taxon>Nepenthaceae</taxon>
        <taxon>Nepenthes</taxon>
    </lineage>
</organism>
<dbReference type="GO" id="GO:0022625">
    <property type="term" value="C:cytosolic large ribosomal subunit"/>
    <property type="evidence" value="ECO:0007669"/>
    <property type="project" value="UniProtKB-UniRule"/>
</dbReference>
<dbReference type="PROSITE" id="PS50053">
    <property type="entry name" value="UBIQUITIN_2"/>
    <property type="match status" value="1"/>
</dbReference>
<keyword evidence="1" id="KW-0687">Ribonucleoprotein</keyword>
<dbReference type="InterPro" id="IPR029064">
    <property type="entry name" value="Ribosomal_eL30-like_sf"/>
</dbReference>
<evidence type="ECO:0000313" key="4">
    <source>
        <dbReference type="Proteomes" id="UP001279734"/>
    </source>
</evidence>
<name>A0AAD3STJ0_NEPGR</name>
<dbReference type="Proteomes" id="UP001279734">
    <property type="component" value="Unassembled WGS sequence"/>
</dbReference>
<feature type="domain" description="Ubiquitin-like" evidence="2">
    <location>
        <begin position="7"/>
        <end position="73"/>
    </location>
</feature>
<dbReference type="CDD" id="cd01814">
    <property type="entry name" value="Ubl_MUBs_plant"/>
    <property type="match status" value="1"/>
</dbReference>
<evidence type="ECO:0000313" key="3">
    <source>
        <dbReference type="EMBL" id="GMH16720.1"/>
    </source>
</evidence>
<dbReference type="AlphaFoldDB" id="A0AAD3STJ0"/>
<dbReference type="PANTHER" id="PTHR13169">
    <property type="entry name" value="UBIQUITIN-LIKE PROTEIN 3 HCG-1 PROTEIN"/>
    <property type="match status" value="1"/>
</dbReference>
<proteinExistence type="inferred from homology"/>
<dbReference type="InterPro" id="IPR001921">
    <property type="entry name" value="Ribosomal_eL8_euk"/>
</dbReference>
<evidence type="ECO:0000256" key="1">
    <source>
        <dbReference type="RuleBase" id="RU367042"/>
    </source>
</evidence>
<sequence>MPEEDLVDVKFRLYDGSDIGPFRYSSASTVEMLKARIVSEWPKGKTIVPKVVNEIKLISFGKILENNKTIGQCRAPFGELAGGVMVMHVVVQPSLAKSKTEKMEDSRKCACSCCIMFRGSLRSAISEAVQCDHRAAAMAPERGGKVTATPAKKKIKAINPLFEKRPKQFGIGGALPPRRDMHWFVKWPKVVQIQRKKRILKQRLKVPPALNQFTKTLDKNLATSLFKMLLKYRPKDKAAKKERLLKKAQAEAEGKDVGTAKKPIVMKYGLNHVSYLIEQFTE</sequence>
<dbReference type="Gene3D" id="3.30.1330.30">
    <property type="match status" value="1"/>
</dbReference>
<keyword evidence="1" id="KW-0689">Ribosomal protein</keyword>